<keyword evidence="3" id="KW-0804">Transcription</keyword>
<dbReference type="PATRIC" id="fig|1177179.3.peg.2166"/>
<keyword evidence="1" id="KW-0805">Transcription regulation</keyword>
<dbReference type="STRING" id="1177179.A11A3_10846"/>
<dbReference type="eggNOG" id="COG0789">
    <property type="taxonomic scope" value="Bacteria"/>
</dbReference>
<accession>L0WB63</accession>
<reference evidence="5 6" key="1">
    <citation type="journal article" date="2012" name="J. Bacteriol.">
        <title>Genome Sequence of the Alkane-Degrading Bacterium Alcanivorax hongdengensis Type Strain A-11-3.</title>
        <authorList>
            <person name="Lai Q."/>
            <person name="Shao Z."/>
        </authorList>
    </citation>
    <scope>NUCLEOTIDE SEQUENCE [LARGE SCALE GENOMIC DNA]</scope>
    <source>
        <strain evidence="5 6">A-11-3</strain>
    </source>
</reference>
<protein>
    <submittedName>
        <fullName evidence="5">MerR family transcriptional regulator</fullName>
    </submittedName>
</protein>
<dbReference type="InterPro" id="IPR047057">
    <property type="entry name" value="MerR_fam"/>
</dbReference>
<dbReference type="OrthoDB" id="9800334at2"/>
<dbReference type="InterPro" id="IPR000551">
    <property type="entry name" value="MerR-type_HTH_dom"/>
</dbReference>
<dbReference type="Pfam" id="PF13411">
    <property type="entry name" value="MerR_1"/>
    <property type="match status" value="1"/>
</dbReference>
<dbReference type="InterPro" id="IPR009061">
    <property type="entry name" value="DNA-bd_dom_put_sf"/>
</dbReference>
<evidence type="ECO:0000256" key="2">
    <source>
        <dbReference type="ARBA" id="ARBA00023125"/>
    </source>
</evidence>
<dbReference type="PANTHER" id="PTHR30204">
    <property type="entry name" value="REDOX-CYCLING DRUG-SENSING TRANSCRIPTIONAL ACTIVATOR SOXR"/>
    <property type="match status" value="1"/>
</dbReference>
<sequence>MTEHTALTIQQVSQACGINPVTLRAWERRYQLLAPARTGKGHRRYHPEDVTRIRQIQAWLDKGVPIGQVAPLLTQPSPEPAVTASPWPALIDEGLSALQTLNGRRLEQLLNRLLRDYSHDQVIRAFTDPLQAHLAQSPLMAGRRALLDAVLMQKWSARALSLAPRRGETGWLLVPVGSPLPALELAMVMGLPLWCLQRPVEADALAVLLAERPHTGVLWVISERPSTSHSRSLWQSAPPVSACACWGPAAALVKRPAWLPLLEAPREQLAPRLQSLYQETSTQ</sequence>
<evidence type="ECO:0000256" key="1">
    <source>
        <dbReference type="ARBA" id="ARBA00023015"/>
    </source>
</evidence>
<dbReference type="GO" id="GO:0003700">
    <property type="term" value="F:DNA-binding transcription factor activity"/>
    <property type="evidence" value="ECO:0007669"/>
    <property type="project" value="InterPro"/>
</dbReference>
<dbReference type="PROSITE" id="PS50937">
    <property type="entry name" value="HTH_MERR_2"/>
    <property type="match status" value="1"/>
</dbReference>
<keyword evidence="6" id="KW-1185">Reference proteome</keyword>
<dbReference type="Proteomes" id="UP000010164">
    <property type="component" value="Unassembled WGS sequence"/>
</dbReference>
<evidence type="ECO:0000259" key="4">
    <source>
        <dbReference type="PROSITE" id="PS50937"/>
    </source>
</evidence>
<dbReference type="CDD" id="cd01104">
    <property type="entry name" value="HTH_MlrA-CarA"/>
    <property type="match status" value="1"/>
</dbReference>
<gene>
    <name evidence="5" type="ORF">A11A3_10846</name>
</gene>
<dbReference type="GO" id="GO:0003677">
    <property type="term" value="F:DNA binding"/>
    <property type="evidence" value="ECO:0007669"/>
    <property type="project" value="UniProtKB-KW"/>
</dbReference>
<dbReference type="EMBL" id="AMRJ01000016">
    <property type="protein sequence ID" value="EKF73998.1"/>
    <property type="molecule type" value="Genomic_DNA"/>
</dbReference>
<dbReference type="Gene3D" id="1.10.1660.10">
    <property type="match status" value="1"/>
</dbReference>
<dbReference type="RefSeq" id="WP_008929346.1">
    <property type="nucleotide sequence ID" value="NZ_AMRJ01000016.1"/>
</dbReference>
<dbReference type="PANTHER" id="PTHR30204:SF67">
    <property type="entry name" value="HTH-TYPE TRANSCRIPTIONAL REGULATOR MLRA-RELATED"/>
    <property type="match status" value="1"/>
</dbReference>
<evidence type="ECO:0000313" key="5">
    <source>
        <dbReference type="EMBL" id="EKF73998.1"/>
    </source>
</evidence>
<keyword evidence="2" id="KW-0238">DNA-binding</keyword>
<dbReference type="AlphaFoldDB" id="L0WB63"/>
<dbReference type="SUPFAM" id="SSF46955">
    <property type="entry name" value="Putative DNA-binding domain"/>
    <property type="match status" value="1"/>
</dbReference>
<comment type="caution">
    <text evidence="5">The sequence shown here is derived from an EMBL/GenBank/DDBJ whole genome shotgun (WGS) entry which is preliminary data.</text>
</comment>
<evidence type="ECO:0000313" key="6">
    <source>
        <dbReference type="Proteomes" id="UP000010164"/>
    </source>
</evidence>
<evidence type="ECO:0000256" key="3">
    <source>
        <dbReference type="ARBA" id="ARBA00023163"/>
    </source>
</evidence>
<feature type="domain" description="HTH merR-type" evidence="4">
    <location>
        <begin position="6"/>
        <end position="75"/>
    </location>
</feature>
<proteinExistence type="predicted"/>
<name>L0WB63_9GAMM</name>
<organism evidence="5 6">
    <name type="scientific">Alcanivorax hongdengensis A-11-3</name>
    <dbReference type="NCBI Taxonomy" id="1177179"/>
    <lineage>
        <taxon>Bacteria</taxon>
        <taxon>Pseudomonadati</taxon>
        <taxon>Pseudomonadota</taxon>
        <taxon>Gammaproteobacteria</taxon>
        <taxon>Oceanospirillales</taxon>
        <taxon>Alcanivoracaceae</taxon>
        <taxon>Alcanivorax</taxon>
    </lineage>
</organism>
<dbReference type="SMART" id="SM00422">
    <property type="entry name" value="HTH_MERR"/>
    <property type="match status" value="1"/>
</dbReference>